<comment type="function">
    <text evidence="1">VSG forms a coat on the surface of the parasite. The trypanosome evades the immune response of the host by expressing a series of antigenically distinct VSGs from an estimated 1000 VSG genes.</text>
</comment>
<accession>M4T209</accession>
<dbReference type="SUPFAM" id="SSF118251">
    <property type="entry name" value="Variant surface glycoprotein MITAT 1.2, VSG 221, C-terminal domain"/>
    <property type="match status" value="1"/>
</dbReference>
<dbReference type="VEuPathDB" id="TriTrypDB:Tb11.v5.0137"/>
<dbReference type="EMBL" id="KC613701">
    <property type="protein sequence ID" value="AGH61132.1"/>
    <property type="molecule type" value="Genomic_DNA"/>
</dbReference>
<keyword evidence="3" id="KW-1003">Cell membrane</keyword>
<dbReference type="InterPro" id="IPR027446">
    <property type="entry name" value="VSG_C_dom_sf"/>
</dbReference>
<evidence type="ECO:0000256" key="3">
    <source>
        <dbReference type="ARBA" id="ARBA00022475"/>
    </source>
</evidence>
<dbReference type="GO" id="GO:0005886">
    <property type="term" value="C:plasma membrane"/>
    <property type="evidence" value="ECO:0007669"/>
    <property type="project" value="UniProtKB-SubCell"/>
</dbReference>
<keyword evidence="8" id="KW-0732">Signal</keyword>
<dbReference type="GO" id="GO:0098552">
    <property type="term" value="C:side of membrane"/>
    <property type="evidence" value="ECO:0007669"/>
    <property type="project" value="UniProtKB-KW"/>
</dbReference>
<feature type="signal peptide" evidence="8">
    <location>
        <begin position="1"/>
        <end position="27"/>
    </location>
</feature>
<organism evidence="9">
    <name type="scientific">Trypanosoma brucei</name>
    <dbReference type="NCBI Taxonomy" id="5691"/>
    <lineage>
        <taxon>Eukaryota</taxon>
        <taxon>Discoba</taxon>
        <taxon>Euglenozoa</taxon>
        <taxon>Kinetoplastea</taxon>
        <taxon>Metakinetoplastina</taxon>
        <taxon>Trypanosomatida</taxon>
        <taxon>Trypanosomatidae</taxon>
        <taxon>Trypanosoma</taxon>
    </lineage>
</organism>
<evidence type="ECO:0000256" key="5">
    <source>
        <dbReference type="ARBA" id="ARBA00023136"/>
    </source>
</evidence>
<dbReference type="SUPFAM" id="SSF58087">
    <property type="entry name" value="Variant surface glycoprotein (N-terminal domain)"/>
    <property type="match status" value="1"/>
</dbReference>
<keyword evidence="7" id="KW-0449">Lipoprotein</keyword>
<reference evidence="9" key="1">
    <citation type="submission" date="2013-02" db="EMBL/GenBank/DDBJ databases">
        <authorList>
            <person name="Cross G.A.M."/>
            <person name="Kim H.-S."/>
            <person name="Wickstead B."/>
        </authorList>
    </citation>
    <scope>NUCLEOTIDE SEQUENCE</scope>
    <source>
        <strain evidence="9">Lister 427</strain>
    </source>
</reference>
<feature type="chain" id="PRO_5004058206" evidence="8">
    <location>
        <begin position="28"/>
        <end position="486"/>
    </location>
</feature>
<name>M4T209_9TRYP</name>
<reference evidence="9" key="2">
    <citation type="journal article" date="2014" name="Mol. Biochem. Parasitol.">
        <title>Capturing the variant surface glycoprotein repertoire (the VSGnome) of Trypanosoma brucei Lister 427.</title>
        <authorList>
            <person name="Cross G.A."/>
            <person name="Kim H.S."/>
            <person name="Wickstead B."/>
        </authorList>
    </citation>
    <scope>NUCLEOTIDE SEQUENCE</scope>
    <source>
        <strain evidence="9">Lister 427</strain>
    </source>
</reference>
<evidence type="ECO:0000256" key="4">
    <source>
        <dbReference type="ARBA" id="ARBA00022622"/>
    </source>
</evidence>
<evidence type="ECO:0000256" key="2">
    <source>
        <dbReference type="ARBA" id="ARBA00004609"/>
    </source>
</evidence>
<evidence type="ECO:0000256" key="8">
    <source>
        <dbReference type="SAM" id="SignalP"/>
    </source>
</evidence>
<dbReference type="VEuPathDB" id="TriTrypDB:Tb1125.Tb11.v5.0137"/>
<keyword evidence="6" id="KW-0325">Glycoprotein</keyword>
<sequence>MAHTQHKLKRTAIACLTLVILFPFTKAQEAPSVSAVTDLCSELTFTDALAQHFNAKMQKLSDAASALAAEQRVLSLAALQKLGSGEGQAYNLLAAIAGAKLRTNLAKMQAAVEPVGKLLAELNTRRGQIQALRQLTAVGEPTYESAATSNPTNNLFSSAGHQCKVKFKLGQGKPAACPAAGGNIDKAKEAASEITQIKAYPGVAATHFGLPPITIDIVTKGTPAHATHTTAFNNQACAQTAAASASDGVGIFAVKATQPTYQANADVALLTGTTCAAVTADEEKKEITKARLANLLCVVRQLDLEPETELAMLKPSDLDSDAKIAEAARIAMGKAAIKASTDEKKNTVDQLLGGKEASLKDKFFNPLKKADLNIALNERTIKSNIQAAADDEQFIAALTFFAVVAEQNHNEASKAVTTQTEAKEEDCKTKGKDECISEKCELKGNKCVEKEGVKVETDGKTNINTTGSHSFVINKAPLLFAFLLLV</sequence>
<protein>
    <submittedName>
        <fullName evidence="9">Variant surface glycoprotein 574</fullName>
    </submittedName>
</protein>
<evidence type="ECO:0000256" key="6">
    <source>
        <dbReference type="ARBA" id="ARBA00023180"/>
    </source>
</evidence>
<evidence type="ECO:0000256" key="7">
    <source>
        <dbReference type="ARBA" id="ARBA00023288"/>
    </source>
</evidence>
<evidence type="ECO:0000256" key="1">
    <source>
        <dbReference type="ARBA" id="ARBA00002523"/>
    </source>
</evidence>
<dbReference type="VEuPathDB" id="TriTrypDB:Tb427_000103800"/>
<comment type="subcellular location">
    <subcellularLocation>
        <location evidence="2">Cell membrane</location>
        <topology evidence="2">Lipid-anchor</topology>
        <topology evidence="2">GPI-anchor</topology>
    </subcellularLocation>
</comment>
<proteinExistence type="predicted"/>
<keyword evidence="5" id="KW-0472">Membrane</keyword>
<dbReference type="AlphaFoldDB" id="M4T209"/>
<evidence type="ECO:0000313" key="9">
    <source>
        <dbReference type="EMBL" id="AGH61132.1"/>
    </source>
</evidence>
<keyword evidence="4" id="KW-0336">GPI-anchor</keyword>